<comment type="caution">
    <text evidence="1">The sequence shown here is derived from an EMBL/GenBank/DDBJ whole genome shotgun (WGS) entry which is preliminary data.</text>
</comment>
<dbReference type="Gene3D" id="3.30.460.40">
    <property type="match status" value="1"/>
</dbReference>
<dbReference type="RefSeq" id="WP_202060597.1">
    <property type="nucleotide sequence ID" value="NZ_JAEQMY010000018.1"/>
</dbReference>
<protein>
    <submittedName>
        <fullName evidence="1">Uncharacterized protein</fullName>
    </submittedName>
</protein>
<dbReference type="EMBL" id="JAEQMY010000018">
    <property type="protein sequence ID" value="MBL0405144.1"/>
    <property type="molecule type" value="Genomic_DNA"/>
</dbReference>
<name>A0A936ZI65_9HYPH</name>
<dbReference type="AlphaFoldDB" id="A0A936ZI65"/>
<sequence length="158" mass="17331">MPSPAPPDLPAPVLRTLAMLADASTGVQDSWWLIGGAAAGLHGFQSAIPDVDVVMSARDARQVLSKLDIPPVDDGGTALFRSEVFGRWVEPPLPVEFMGGFQIRTQEVWRPVEPTTRQSFLVDGRIVHAPSRPELIEICRRFGRPKDLARAEALVRLE</sequence>
<dbReference type="InterPro" id="IPR043519">
    <property type="entry name" value="NT_sf"/>
</dbReference>
<keyword evidence="2" id="KW-1185">Reference proteome</keyword>
<evidence type="ECO:0000313" key="1">
    <source>
        <dbReference type="EMBL" id="MBL0405144.1"/>
    </source>
</evidence>
<organism evidence="1 2">
    <name type="scientific">Microvirga aerilata</name>
    <dbReference type="NCBI Taxonomy" id="670292"/>
    <lineage>
        <taxon>Bacteria</taxon>
        <taxon>Pseudomonadati</taxon>
        <taxon>Pseudomonadota</taxon>
        <taxon>Alphaproteobacteria</taxon>
        <taxon>Hyphomicrobiales</taxon>
        <taxon>Methylobacteriaceae</taxon>
        <taxon>Microvirga</taxon>
    </lineage>
</organism>
<evidence type="ECO:0000313" key="2">
    <source>
        <dbReference type="Proteomes" id="UP000605848"/>
    </source>
</evidence>
<gene>
    <name evidence="1" type="ORF">JKG68_14320</name>
</gene>
<accession>A0A936ZI65</accession>
<dbReference type="SUPFAM" id="SSF81301">
    <property type="entry name" value="Nucleotidyltransferase"/>
    <property type="match status" value="1"/>
</dbReference>
<proteinExistence type="predicted"/>
<reference evidence="1" key="1">
    <citation type="submission" date="2021-01" db="EMBL/GenBank/DDBJ databases">
        <title>Microvirga sp.</title>
        <authorList>
            <person name="Kim M.K."/>
        </authorList>
    </citation>
    <scope>NUCLEOTIDE SEQUENCE</scope>
    <source>
        <strain evidence="1">5420S-16</strain>
    </source>
</reference>
<dbReference type="Proteomes" id="UP000605848">
    <property type="component" value="Unassembled WGS sequence"/>
</dbReference>